<dbReference type="EMBL" id="JAGTUU010000001">
    <property type="protein sequence ID" value="MBS0123270.1"/>
    <property type="molecule type" value="Genomic_DNA"/>
</dbReference>
<organism evidence="1 2">
    <name type="scientific">Thetidibacter halocola</name>
    <dbReference type="NCBI Taxonomy" id="2827239"/>
    <lineage>
        <taxon>Bacteria</taxon>
        <taxon>Pseudomonadati</taxon>
        <taxon>Pseudomonadota</taxon>
        <taxon>Alphaproteobacteria</taxon>
        <taxon>Rhodobacterales</taxon>
        <taxon>Roseobacteraceae</taxon>
        <taxon>Thetidibacter</taxon>
    </lineage>
</organism>
<accession>A0A8J8B780</accession>
<dbReference type="PANTHER" id="PTHR36978">
    <property type="entry name" value="P-LOOP CONTAINING NUCLEOTIDE TRIPHOSPHATE HYDROLASE"/>
    <property type="match status" value="1"/>
</dbReference>
<name>A0A8J8B780_9RHOB</name>
<protein>
    <recommendedName>
        <fullName evidence="3">Sulfotransferase family protein</fullName>
    </recommendedName>
</protein>
<dbReference type="InterPro" id="IPR040632">
    <property type="entry name" value="Sulfotransfer_4"/>
</dbReference>
<dbReference type="Gene3D" id="3.40.50.300">
    <property type="entry name" value="P-loop containing nucleotide triphosphate hydrolases"/>
    <property type="match status" value="1"/>
</dbReference>
<dbReference type="AlphaFoldDB" id="A0A8J8B780"/>
<evidence type="ECO:0000313" key="1">
    <source>
        <dbReference type="EMBL" id="MBS0123270.1"/>
    </source>
</evidence>
<sequence length="216" mass="24068">MTLQIIGSGFGRTGTMSTKMALEQLGFGPCHHMVEVMGNPDQPAHWHALAAGHDVEWAQVFAGYTSQVDFPGAAYWQDMRVAFPDAKVIHTERPEDDWWASYSKTIGKFFAHYKSLPVPPTMIELFGTMEILLVDGVFGGLDRESSIAAYRRNNKKVRATVPADRLLVFTPSDGWEPLCRFLDVPTPGTAFPRSNARDEFWAMFGGEPADAERKEA</sequence>
<dbReference type="Proteomes" id="UP000681356">
    <property type="component" value="Unassembled WGS sequence"/>
</dbReference>
<dbReference type="SUPFAM" id="SSF52540">
    <property type="entry name" value="P-loop containing nucleoside triphosphate hydrolases"/>
    <property type="match status" value="1"/>
</dbReference>
<dbReference type="InterPro" id="IPR027417">
    <property type="entry name" value="P-loop_NTPase"/>
</dbReference>
<evidence type="ECO:0000313" key="2">
    <source>
        <dbReference type="Proteomes" id="UP000681356"/>
    </source>
</evidence>
<proteinExistence type="predicted"/>
<dbReference type="Pfam" id="PF17784">
    <property type="entry name" value="Sulfotransfer_4"/>
    <property type="match status" value="1"/>
</dbReference>
<reference evidence="1" key="1">
    <citation type="submission" date="2021-04" db="EMBL/GenBank/DDBJ databases">
        <authorList>
            <person name="Yoon J."/>
        </authorList>
    </citation>
    <scope>NUCLEOTIDE SEQUENCE</scope>
    <source>
        <strain evidence="1">KMU-90</strain>
    </source>
</reference>
<comment type="caution">
    <text evidence="1">The sequence shown here is derived from an EMBL/GenBank/DDBJ whole genome shotgun (WGS) entry which is preliminary data.</text>
</comment>
<evidence type="ECO:0008006" key="3">
    <source>
        <dbReference type="Google" id="ProtNLM"/>
    </source>
</evidence>
<dbReference type="PANTHER" id="PTHR36978:SF4">
    <property type="entry name" value="P-LOOP CONTAINING NUCLEOSIDE TRIPHOSPHATE HYDROLASE PROTEIN"/>
    <property type="match status" value="1"/>
</dbReference>
<keyword evidence="2" id="KW-1185">Reference proteome</keyword>
<gene>
    <name evidence="1" type="ORF">KB874_03905</name>
</gene>